<protein>
    <submittedName>
        <fullName evidence="2">Uncharacterized protein</fullName>
    </submittedName>
</protein>
<keyword evidence="1" id="KW-0732">Signal</keyword>
<gene>
    <name evidence="2" type="ORF">HGRIS_011134</name>
</gene>
<feature type="chain" id="PRO_5046655917" evidence="1">
    <location>
        <begin position="21"/>
        <end position="67"/>
    </location>
</feature>
<comment type="caution">
    <text evidence="2">The sequence shown here is derived from an EMBL/GenBank/DDBJ whole genome shotgun (WGS) entry which is preliminary data.</text>
</comment>
<dbReference type="EMBL" id="JASNQZ010000014">
    <property type="protein sequence ID" value="KAL0948575.1"/>
    <property type="molecule type" value="Genomic_DNA"/>
</dbReference>
<keyword evidence="3" id="KW-1185">Reference proteome</keyword>
<feature type="signal peptide" evidence="1">
    <location>
        <begin position="1"/>
        <end position="20"/>
    </location>
</feature>
<accession>A0ABR3IYX6</accession>
<organism evidence="2 3">
    <name type="scientific">Hohenbuehelia grisea</name>
    <dbReference type="NCBI Taxonomy" id="104357"/>
    <lineage>
        <taxon>Eukaryota</taxon>
        <taxon>Fungi</taxon>
        <taxon>Dikarya</taxon>
        <taxon>Basidiomycota</taxon>
        <taxon>Agaricomycotina</taxon>
        <taxon>Agaricomycetes</taxon>
        <taxon>Agaricomycetidae</taxon>
        <taxon>Agaricales</taxon>
        <taxon>Pleurotineae</taxon>
        <taxon>Pleurotaceae</taxon>
        <taxon>Hohenbuehelia</taxon>
    </lineage>
</organism>
<evidence type="ECO:0000313" key="3">
    <source>
        <dbReference type="Proteomes" id="UP001556367"/>
    </source>
</evidence>
<sequence>MATNSIFLNTALIQWAFTLSADPAQPIDVLAFTKSANTHPLPFKVVFEPRVTESLEGLREVMEGYGQ</sequence>
<evidence type="ECO:0000256" key="1">
    <source>
        <dbReference type="SAM" id="SignalP"/>
    </source>
</evidence>
<proteinExistence type="predicted"/>
<evidence type="ECO:0000313" key="2">
    <source>
        <dbReference type="EMBL" id="KAL0948575.1"/>
    </source>
</evidence>
<name>A0ABR3IYX6_9AGAR</name>
<reference evidence="3" key="1">
    <citation type="submission" date="2024-06" db="EMBL/GenBank/DDBJ databases">
        <title>Multi-omics analyses provide insights into the biosynthesis of the anticancer antibiotic pleurotin in Hohenbuehelia grisea.</title>
        <authorList>
            <person name="Weaver J.A."/>
            <person name="Alberti F."/>
        </authorList>
    </citation>
    <scope>NUCLEOTIDE SEQUENCE [LARGE SCALE GENOMIC DNA]</scope>
    <source>
        <strain evidence="3">T-177</strain>
    </source>
</reference>
<dbReference type="Proteomes" id="UP001556367">
    <property type="component" value="Unassembled WGS sequence"/>
</dbReference>